<evidence type="ECO:0000313" key="3">
    <source>
        <dbReference type="Proteomes" id="UP000270743"/>
    </source>
</evidence>
<dbReference type="InterPro" id="IPR007345">
    <property type="entry name" value="Polysacch_pyruvyl_Trfase"/>
</dbReference>
<dbReference type="RefSeq" id="WP_126156334.1">
    <property type="nucleotide sequence ID" value="NZ_UZWE01000086.1"/>
</dbReference>
<evidence type="ECO:0000313" key="2">
    <source>
        <dbReference type="EMBL" id="VDS10802.1"/>
    </source>
</evidence>
<dbReference type="AlphaFoldDB" id="A0A447ITF2"/>
<protein>
    <submittedName>
        <fullName evidence="2">Polysaccharide pyruvyl transferase</fullName>
    </submittedName>
</protein>
<evidence type="ECO:0000259" key="1">
    <source>
        <dbReference type="Pfam" id="PF04230"/>
    </source>
</evidence>
<organism evidence="2 3">
    <name type="scientific">Paracoccus haematequi</name>
    <dbReference type="NCBI Taxonomy" id="2491866"/>
    <lineage>
        <taxon>Bacteria</taxon>
        <taxon>Pseudomonadati</taxon>
        <taxon>Pseudomonadota</taxon>
        <taxon>Alphaproteobacteria</taxon>
        <taxon>Rhodobacterales</taxon>
        <taxon>Paracoccaceae</taxon>
        <taxon>Paracoccus</taxon>
    </lineage>
</organism>
<proteinExistence type="predicted"/>
<gene>
    <name evidence="2" type="ORF">PARHAE_04021</name>
</gene>
<keyword evidence="2" id="KW-0808">Transferase</keyword>
<dbReference type="Pfam" id="PF04230">
    <property type="entry name" value="PS_pyruv_trans"/>
    <property type="match status" value="1"/>
</dbReference>
<dbReference type="GO" id="GO:0016740">
    <property type="term" value="F:transferase activity"/>
    <property type="evidence" value="ECO:0007669"/>
    <property type="project" value="UniProtKB-KW"/>
</dbReference>
<dbReference type="PANTHER" id="PTHR36836:SF1">
    <property type="entry name" value="COLANIC ACID BIOSYNTHESIS PROTEIN WCAK"/>
    <property type="match status" value="1"/>
</dbReference>
<reference evidence="2 3" key="1">
    <citation type="submission" date="2018-12" db="EMBL/GenBank/DDBJ databases">
        <authorList>
            <person name="Criscuolo A."/>
        </authorList>
    </citation>
    <scope>NUCLEOTIDE SEQUENCE [LARGE SCALE GENOMIC DNA]</scope>
    <source>
        <strain evidence="2">ACIP1116241</strain>
    </source>
</reference>
<keyword evidence="3" id="KW-1185">Reference proteome</keyword>
<feature type="domain" description="Polysaccharide pyruvyl transferase" evidence="1">
    <location>
        <begin position="64"/>
        <end position="247"/>
    </location>
</feature>
<dbReference type="PANTHER" id="PTHR36836">
    <property type="entry name" value="COLANIC ACID BIOSYNTHESIS PROTEIN WCAK"/>
    <property type="match status" value="1"/>
</dbReference>
<dbReference type="EMBL" id="UZWE01000086">
    <property type="protein sequence ID" value="VDS10802.1"/>
    <property type="molecule type" value="Genomic_DNA"/>
</dbReference>
<dbReference type="OrthoDB" id="1814359at2"/>
<accession>A0A447ITF2</accession>
<dbReference type="Proteomes" id="UP000270743">
    <property type="component" value="Unassembled WGS sequence"/>
</dbReference>
<sequence length="326" mass="36483">MPDIVYMGDAVRMDRSSLSGRTVFLSGGGIIEPHSNSCLNRLAELRRQTAPFDIQPFAISCEPGVTFGFRERRRLQRLLQDLPEVLVRDEVSQRALEGILWDVPVRVIGDIVLWLEGEALPEQHARDLPGRYVAVSLASIWNDGAFFGWVAAELAQISRRLDATILLVPISNAVGDDVAQHRRLCRILDQDFGARAQLFDFHGDPFPKPEWIAEIYGRASLVMSSRLHGCVIAYACKTPFVGIGYHPKLQGFARTIGWEDMIVPRTLPPRQSPGKYGYSWSDLSVAPGAALAAAEDAVGHADYSARDYFRMKQVQAFRRLREYRTG</sequence>
<name>A0A447ITF2_9RHOB</name>